<accession>A0ABN6L503</accession>
<dbReference type="EMBL" id="AP025292">
    <property type="protein sequence ID" value="BDC98174.1"/>
    <property type="molecule type" value="Genomic_DNA"/>
</dbReference>
<reference evidence="1 2" key="1">
    <citation type="submission" date="2021-12" db="EMBL/GenBank/DDBJ databases">
        <title>Genome sequencing of bacteria with rrn-lacking chromosome and rrn-plasmid.</title>
        <authorList>
            <person name="Anda M."/>
            <person name="Iwasaki W."/>
        </authorList>
    </citation>
    <scope>NUCLEOTIDE SEQUENCE [LARGE SCALE GENOMIC DNA]</scope>
    <source>
        <strain evidence="1 2">NBRC 101262</strain>
    </source>
</reference>
<evidence type="ECO:0000313" key="2">
    <source>
        <dbReference type="Proteomes" id="UP001354989"/>
    </source>
</evidence>
<keyword evidence="2" id="KW-1185">Reference proteome</keyword>
<dbReference type="Proteomes" id="UP001354989">
    <property type="component" value="Chromosome"/>
</dbReference>
<name>A0ABN6L503_9BACT</name>
<organism evidence="1 2">
    <name type="scientific">Persicobacter psychrovividus</name>
    <dbReference type="NCBI Taxonomy" id="387638"/>
    <lineage>
        <taxon>Bacteria</taxon>
        <taxon>Pseudomonadati</taxon>
        <taxon>Bacteroidota</taxon>
        <taxon>Cytophagia</taxon>
        <taxon>Cytophagales</taxon>
        <taxon>Persicobacteraceae</taxon>
        <taxon>Persicobacter</taxon>
    </lineage>
</organism>
<sequence length="48" mass="5709">MYKIKFQSPKGFTETLKLEAKSVSDAMREVFRLHRVELHRILEVVEFA</sequence>
<proteinExistence type="predicted"/>
<gene>
    <name evidence="1" type="ORF">PEPS_04550</name>
</gene>
<protein>
    <submittedName>
        <fullName evidence="1">Uncharacterized protein</fullName>
    </submittedName>
</protein>
<evidence type="ECO:0000313" key="1">
    <source>
        <dbReference type="EMBL" id="BDC98174.1"/>
    </source>
</evidence>